<organism evidence="2 3">
    <name type="scientific">Rubrivivax rivuli</name>
    <dbReference type="NCBI Taxonomy" id="1862385"/>
    <lineage>
        <taxon>Bacteria</taxon>
        <taxon>Pseudomonadati</taxon>
        <taxon>Pseudomonadota</taxon>
        <taxon>Betaproteobacteria</taxon>
        <taxon>Burkholderiales</taxon>
        <taxon>Sphaerotilaceae</taxon>
        <taxon>Rubrivivax</taxon>
    </lineage>
</organism>
<reference evidence="2 3" key="1">
    <citation type="submission" date="2019-01" db="EMBL/GenBank/DDBJ databases">
        <authorList>
            <person name="Chen W.-M."/>
        </authorList>
    </citation>
    <scope>NUCLEOTIDE SEQUENCE [LARGE SCALE GENOMIC DNA]</scope>
    <source>
        <strain evidence="2 3">KYPY4</strain>
    </source>
</reference>
<evidence type="ECO:0000313" key="2">
    <source>
        <dbReference type="EMBL" id="RVU44297.1"/>
    </source>
</evidence>
<dbReference type="OrthoDB" id="7069088at2"/>
<evidence type="ECO:0000313" key="3">
    <source>
        <dbReference type="Proteomes" id="UP000285575"/>
    </source>
</evidence>
<gene>
    <name evidence="2" type="ORF">EOE66_16585</name>
</gene>
<sequence>MCALCEHTLQWTNWHEHRHCFQSAAVRPAECWALQEGSGLALCAQSLAARRTTAARFEVRLTVLKGLGKVIDGGDAAVIRYLRTLTPEQTYELVRSAVPALQARVSALLKQADVQEPRQERRQVQIPESIPEQMRDKLLQYEAKLERRSDRLTEKGHTRSYTYIARLMSEPRRLAIYLAAEGHTSWLSMKRRDVVSFMAKNPAVLRTSVERFLRFLEEDRPFSSASTVHRKGAKRKSGVGQSSPPHEVLMPEELKQILDRVQSENTEPEYLLAWLICKMGLTAQAAYDITLDKFEVNEAGRLAVRPARVWVLVPKSVAAIFERNIEQLFPGWRDATLEARSHMSLFLTTIPKVHAFVKRTLGHNARVLRASAIYAAMRAGHRDRVTLVETMGVSIATIQKLERLLSADLHRTLPAEFVKERNKHIMGTAGTQDDGTE</sequence>
<accession>A0A437RC73</accession>
<feature type="region of interest" description="Disordered" evidence="1">
    <location>
        <begin position="226"/>
        <end position="246"/>
    </location>
</feature>
<proteinExistence type="predicted"/>
<dbReference type="EMBL" id="SACR01000005">
    <property type="protein sequence ID" value="RVU44297.1"/>
    <property type="molecule type" value="Genomic_DNA"/>
</dbReference>
<evidence type="ECO:0000256" key="1">
    <source>
        <dbReference type="SAM" id="MobiDB-lite"/>
    </source>
</evidence>
<dbReference type="RefSeq" id="WP_128229845.1">
    <property type="nucleotide sequence ID" value="NZ_SACR01000005.1"/>
</dbReference>
<dbReference type="Proteomes" id="UP000285575">
    <property type="component" value="Unassembled WGS sequence"/>
</dbReference>
<dbReference type="AlphaFoldDB" id="A0A437RC73"/>
<evidence type="ECO:0008006" key="4">
    <source>
        <dbReference type="Google" id="ProtNLM"/>
    </source>
</evidence>
<protein>
    <recommendedName>
        <fullName evidence="4">Tyr recombinase domain-containing protein</fullName>
    </recommendedName>
</protein>
<comment type="caution">
    <text evidence="2">The sequence shown here is derived from an EMBL/GenBank/DDBJ whole genome shotgun (WGS) entry which is preliminary data.</text>
</comment>
<feature type="compositionally biased region" description="Basic residues" evidence="1">
    <location>
        <begin position="228"/>
        <end position="237"/>
    </location>
</feature>
<keyword evidence="3" id="KW-1185">Reference proteome</keyword>
<name>A0A437RC73_9BURK</name>